<dbReference type="EMBL" id="JAYGHX010000006">
    <property type="protein sequence ID" value="MEA5391807.1"/>
    <property type="molecule type" value="Genomic_DNA"/>
</dbReference>
<reference evidence="2 3" key="1">
    <citation type="submission" date="2023-12" db="EMBL/GenBank/DDBJ databases">
        <title>Baltic Sea Cyanobacteria.</title>
        <authorList>
            <person name="Delbaje E."/>
            <person name="Fewer D.P."/>
            <person name="Shishido T.K."/>
        </authorList>
    </citation>
    <scope>NUCLEOTIDE SEQUENCE [LARGE SCALE GENOMIC DNA]</scope>
    <source>
        <strain evidence="2 3">UHCC 0139</strain>
    </source>
</reference>
<feature type="compositionally biased region" description="Basic and acidic residues" evidence="1">
    <location>
        <begin position="115"/>
        <end position="128"/>
    </location>
</feature>
<feature type="region of interest" description="Disordered" evidence="1">
    <location>
        <begin position="96"/>
        <end position="136"/>
    </location>
</feature>
<protein>
    <submittedName>
        <fullName evidence="2">Uncharacterized protein</fullName>
    </submittedName>
</protein>
<accession>A0ABU5RVK7</accession>
<comment type="caution">
    <text evidence="2">The sequence shown here is derived from an EMBL/GenBank/DDBJ whole genome shotgun (WGS) entry which is preliminary data.</text>
</comment>
<keyword evidence="3" id="KW-1185">Reference proteome</keyword>
<proteinExistence type="predicted"/>
<evidence type="ECO:0000313" key="2">
    <source>
        <dbReference type="EMBL" id="MEA5391807.1"/>
    </source>
</evidence>
<dbReference type="RefSeq" id="WP_323305794.1">
    <property type="nucleotide sequence ID" value="NZ_JAYGHX010000006.1"/>
</dbReference>
<evidence type="ECO:0000313" key="3">
    <source>
        <dbReference type="Proteomes" id="UP001304461"/>
    </source>
</evidence>
<gene>
    <name evidence="2" type="ORF">VB738_11125</name>
</gene>
<dbReference type="Proteomes" id="UP001304461">
    <property type="component" value="Unassembled WGS sequence"/>
</dbReference>
<evidence type="ECO:0000256" key="1">
    <source>
        <dbReference type="SAM" id="MobiDB-lite"/>
    </source>
</evidence>
<name>A0ABU5RVK7_9CYAN</name>
<organism evidence="2 3">
    <name type="scientific">Cyanobium gracile UHCC 0139</name>
    <dbReference type="NCBI Taxonomy" id="3110308"/>
    <lineage>
        <taxon>Bacteria</taxon>
        <taxon>Bacillati</taxon>
        <taxon>Cyanobacteriota</taxon>
        <taxon>Cyanophyceae</taxon>
        <taxon>Synechococcales</taxon>
        <taxon>Prochlorococcaceae</taxon>
        <taxon>Cyanobium</taxon>
    </lineage>
</organism>
<sequence length="136" mass="15193">MPPTPSATYGRLRHSIAKRMRMSPIDQPLMLLELPGLRSPAPAQDVARRILESAWWAGFTFNGITAHGDGHDSLSDGERDALLELCRQRLDAFREQPDQWLSEIPRSPMRPGPQRSERQGGSHIRETDQQGVGVDG</sequence>